<accession>A0A8H4JA64</accession>
<organism evidence="2 3">
    <name type="scientific">Botryosphaeria dothidea</name>
    <dbReference type="NCBI Taxonomy" id="55169"/>
    <lineage>
        <taxon>Eukaryota</taxon>
        <taxon>Fungi</taxon>
        <taxon>Dikarya</taxon>
        <taxon>Ascomycota</taxon>
        <taxon>Pezizomycotina</taxon>
        <taxon>Dothideomycetes</taxon>
        <taxon>Dothideomycetes incertae sedis</taxon>
        <taxon>Botryosphaeriales</taxon>
        <taxon>Botryosphaeriaceae</taxon>
        <taxon>Botryosphaeria</taxon>
    </lineage>
</organism>
<keyword evidence="3" id="KW-1185">Reference proteome</keyword>
<dbReference type="EMBL" id="WWBZ02000001">
    <property type="protein sequence ID" value="KAF4313833.1"/>
    <property type="molecule type" value="Genomic_DNA"/>
</dbReference>
<proteinExistence type="predicted"/>
<sequence length="130" mass="13989">MSFVPSTLYYLSSAINAVSIPGHIAAGRRSLKPALQRIPSTPDVALGRISATVAWDMVNALLATSALLNYLLAKNGGPKTVKEAAIVGTSVLAGAFVGWRFFKVKFYRPLSCLWVAPALSLPAMLWQHYV</sequence>
<dbReference type="OrthoDB" id="4502040at2759"/>
<comment type="caution">
    <text evidence="2">The sequence shown here is derived from an EMBL/GenBank/DDBJ whole genome shotgun (WGS) entry which is preliminary data.</text>
</comment>
<evidence type="ECO:0000313" key="3">
    <source>
        <dbReference type="Proteomes" id="UP000572817"/>
    </source>
</evidence>
<protein>
    <submittedName>
        <fullName evidence="2">Uncharacterized protein</fullName>
    </submittedName>
</protein>
<gene>
    <name evidence="2" type="ORF">GTA08_BOTSDO00134</name>
</gene>
<name>A0A8H4JA64_9PEZI</name>
<feature type="transmembrane region" description="Helical" evidence="1">
    <location>
        <begin position="46"/>
        <end position="72"/>
    </location>
</feature>
<evidence type="ECO:0000256" key="1">
    <source>
        <dbReference type="SAM" id="Phobius"/>
    </source>
</evidence>
<evidence type="ECO:0000313" key="2">
    <source>
        <dbReference type="EMBL" id="KAF4313833.1"/>
    </source>
</evidence>
<feature type="transmembrane region" description="Helical" evidence="1">
    <location>
        <begin position="84"/>
        <end position="102"/>
    </location>
</feature>
<keyword evidence="1" id="KW-0472">Membrane</keyword>
<keyword evidence="1" id="KW-1133">Transmembrane helix</keyword>
<reference evidence="2" key="1">
    <citation type="submission" date="2020-04" db="EMBL/GenBank/DDBJ databases">
        <title>Genome Assembly and Annotation of Botryosphaeria dothidea sdau 11-99, a Latent Pathogen of Apple Fruit Ring Rot in China.</title>
        <authorList>
            <person name="Yu C."/>
            <person name="Diao Y."/>
            <person name="Lu Q."/>
            <person name="Zhao J."/>
            <person name="Cui S."/>
            <person name="Peng C."/>
            <person name="He B."/>
            <person name="Liu H."/>
        </authorList>
    </citation>
    <scope>NUCLEOTIDE SEQUENCE [LARGE SCALE GENOMIC DNA]</scope>
    <source>
        <strain evidence="2">Sdau11-99</strain>
    </source>
</reference>
<dbReference type="Proteomes" id="UP000572817">
    <property type="component" value="Unassembled WGS sequence"/>
</dbReference>
<keyword evidence="1" id="KW-0812">Transmembrane</keyword>
<dbReference type="AlphaFoldDB" id="A0A8H4JA64"/>